<dbReference type="InterPro" id="IPR006059">
    <property type="entry name" value="SBP"/>
</dbReference>
<evidence type="ECO:0000256" key="3">
    <source>
        <dbReference type="ARBA" id="ARBA00022729"/>
    </source>
</evidence>
<dbReference type="InterPro" id="IPR050490">
    <property type="entry name" value="Bact_solute-bd_prot1"/>
</dbReference>
<proteinExistence type="inferred from homology"/>
<sequence>MKFTMSSHHTCKEEGLGMTAKWGKAAACFLVSAAIVSGCGKGGDGGSGAQKETAEAKPAKPVTLTLYNAQPGALDFEKAGIVEAVKQKYPHITLNLFKREKGMEYADWVTGQTPVDIIYESTAFTVSSIKQFGLHVDLQEQIKLHGFKPETFEPNVLAHAYSTNSERKLYGLPFTMNRYALYYNKNLFDRFGAAYPKDGLTWDETYELAKKMTRADAGAAYNGFTALPNNILLNNQLSLNPLNAKEDKAAMNTDEWKLLFNNLRRFGEIPNNKFVPVTDSVKGTVAMILDSGSISQAGAELDWDLVSVPELPQKPKTGFKPASLSLFLSATSEHKEEAFKVMAFLVSAEFQTKLTKQAVGTPLADPEVRKAFGQDLPQWKGKNVKALYYYPDAPAIPPRAEHLTNVAVNFSKLFTSEADSNTILRDFDEEINKAIQTEKMKTQTK</sequence>
<comment type="similarity">
    <text evidence="1">Belongs to the bacterial solute-binding protein 1 family.</text>
</comment>
<dbReference type="EMBL" id="VDCQ01000053">
    <property type="protein sequence ID" value="TNJ62788.1"/>
    <property type="molecule type" value="Genomic_DNA"/>
</dbReference>
<dbReference type="AlphaFoldDB" id="A0A5C4T102"/>
<dbReference type="Proteomes" id="UP000307943">
    <property type="component" value="Unassembled WGS sequence"/>
</dbReference>
<name>A0A5C4T102_9BACL</name>
<gene>
    <name evidence="4" type="ORF">FE784_28845</name>
</gene>
<dbReference type="PANTHER" id="PTHR43649:SF34">
    <property type="entry name" value="ABC TRANSPORTER PERIPLASMIC-BINDING PROTEIN YCJN-RELATED"/>
    <property type="match status" value="1"/>
</dbReference>
<dbReference type="SUPFAM" id="SSF53850">
    <property type="entry name" value="Periplasmic binding protein-like II"/>
    <property type="match status" value="1"/>
</dbReference>
<dbReference type="OrthoDB" id="2514593at2"/>
<accession>A0A5C4T102</accession>
<protein>
    <submittedName>
        <fullName evidence="4">Extracellular solute-binding protein</fullName>
    </submittedName>
</protein>
<keyword evidence="2" id="KW-0813">Transport</keyword>
<dbReference type="Pfam" id="PF01547">
    <property type="entry name" value="SBP_bac_1"/>
    <property type="match status" value="1"/>
</dbReference>
<dbReference type="PANTHER" id="PTHR43649">
    <property type="entry name" value="ARABINOSE-BINDING PROTEIN-RELATED"/>
    <property type="match status" value="1"/>
</dbReference>
<comment type="caution">
    <text evidence="4">The sequence shown here is derived from an EMBL/GenBank/DDBJ whole genome shotgun (WGS) entry which is preliminary data.</text>
</comment>
<organism evidence="4 5">
    <name type="scientific">Paenibacillus hemerocallicola</name>
    <dbReference type="NCBI Taxonomy" id="1172614"/>
    <lineage>
        <taxon>Bacteria</taxon>
        <taxon>Bacillati</taxon>
        <taxon>Bacillota</taxon>
        <taxon>Bacilli</taxon>
        <taxon>Bacillales</taxon>
        <taxon>Paenibacillaceae</taxon>
        <taxon>Paenibacillus</taxon>
    </lineage>
</organism>
<evidence type="ECO:0000256" key="1">
    <source>
        <dbReference type="ARBA" id="ARBA00008520"/>
    </source>
</evidence>
<reference evidence="4 5" key="1">
    <citation type="submission" date="2019-05" db="EMBL/GenBank/DDBJ databases">
        <title>We sequenced the genome of Paenibacillus hemerocallicola KCTC 33185 for further insight into its adaptation and study the phylogeny of Paenibacillus.</title>
        <authorList>
            <person name="Narsing Rao M.P."/>
        </authorList>
    </citation>
    <scope>NUCLEOTIDE SEQUENCE [LARGE SCALE GENOMIC DNA]</scope>
    <source>
        <strain evidence="4 5">KCTC 33185</strain>
    </source>
</reference>
<dbReference type="Gene3D" id="3.40.190.10">
    <property type="entry name" value="Periplasmic binding protein-like II"/>
    <property type="match status" value="1"/>
</dbReference>
<evidence type="ECO:0000313" key="5">
    <source>
        <dbReference type="Proteomes" id="UP000307943"/>
    </source>
</evidence>
<evidence type="ECO:0000256" key="2">
    <source>
        <dbReference type="ARBA" id="ARBA00022448"/>
    </source>
</evidence>
<keyword evidence="3" id="KW-0732">Signal</keyword>
<keyword evidence="5" id="KW-1185">Reference proteome</keyword>
<evidence type="ECO:0000313" key="4">
    <source>
        <dbReference type="EMBL" id="TNJ62788.1"/>
    </source>
</evidence>